<feature type="transmembrane region" description="Helical" evidence="8">
    <location>
        <begin position="204"/>
        <end position="222"/>
    </location>
</feature>
<evidence type="ECO:0000256" key="3">
    <source>
        <dbReference type="ARBA" id="ARBA00022692"/>
    </source>
</evidence>
<dbReference type="RefSeq" id="WP_319013973.1">
    <property type="nucleotide sequence ID" value="NZ_JAWJZF010000543.1"/>
</dbReference>
<gene>
    <name evidence="10" type="ORF">R2363_37525</name>
</gene>
<dbReference type="InterPro" id="IPR006153">
    <property type="entry name" value="Cation/H_exchanger_TM"/>
</dbReference>
<dbReference type="InterPro" id="IPR050794">
    <property type="entry name" value="CPA2_transporter"/>
</dbReference>
<dbReference type="EMBL" id="JAWJZF010000543">
    <property type="protein sequence ID" value="MDX2297856.1"/>
    <property type="molecule type" value="Genomic_DNA"/>
</dbReference>
<dbReference type="PANTHER" id="PTHR32468">
    <property type="entry name" value="CATION/H + ANTIPORTER"/>
    <property type="match status" value="1"/>
</dbReference>
<feature type="transmembrane region" description="Helical" evidence="8">
    <location>
        <begin position="172"/>
        <end position="198"/>
    </location>
</feature>
<keyword evidence="3 8" id="KW-0812">Transmembrane</keyword>
<evidence type="ECO:0000256" key="1">
    <source>
        <dbReference type="ARBA" id="ARBA00004141"/>
    </source>
</evidence>
<feature type="domain" description="Cation/H+ exchanger transmembrane" evidence="9">
    <location>
        <begin position="22"/>
        <end position="400"/>
    </location>
</feature>
<dbReference type="Pfam" id="PF00999">
    <property type="entry name" value="Na_H_Exchanger"/>
    <property type="match status" value="1"/>
</dbReference>
<dbReference type="PANTHER" id="PTHR32468:SF0">
    <property type="entry name" value="K(+)_H(+) ANTIPORTER 1"/>
    <property type="match status" value="1"/>
</dbReference>
<comment type="caution">
    <text evidence="10">The sequence shown here is derived from an EMBL/GenBank/DDBJ whole genome shotgun (WGS) entry which is preliminary data.</text>
</comment>
<evidence type="ECO:0000256" key="6">
    <source>
        <dbReference type="ARBA" id="ARBA00023136"/>
    </source>
</evidence>
<keyword evidence="2" id="KW-0813">Transport</keyword>
<feature type="region of interest" description="Disordered" evidence="7">
    <location>
        <begin position="401"/>
        <end position="441"/>
    </location>
</feature>
<feature type="transmembrane region" description="Helical" evidence="8">
    <location>
        <begin position="140"/>
        <end position="160"/>
    </location>
</feature>
<keyword evidence="5" id="KW-0406">Ion transport</keyword>
<feature type="transmembrane region" description="Helical" evidence="8">
    <location>
        <begin position="349"/>
        <end position="369"/>
    </location>
</feature>
<keyword evidence="11" id="KW-1185">Reference proteome</keyword>
<feature type="transmembrane region" description="Helical" evidence="8">
    <location>
        <begin position="291"/>
        <end position="310"/>
    </location>
</feature>
<feature type="compositionally biased region" description="Low complexity" evidence="7">
    <location>
        <begin position="421"/>
        <end position="441"/>
    </location>
</feature>
<evidence type="ECO:0000256" key="4">
    <source>
        <dbReference type="ARBA" id="ARBA00022989"/>
    </source>
</evidence>
<feature type="transmembrane region" description="Helical" evidence="8">
    <location>
        <begin position="100"/>
        <end position="120"/>
    </location>
</feature>
<feature type="transmembrane region" description="Helical" evidence="8">
    <location>
        <begin position="317"/>
        <end position="337"/>
    </location>
</feature>
<dbReference type="InterPro" id="IPR038770">
    <property type="entry name" value="Na+/solute_symporter_sf"/>
</dbReference>
<comment type="subcellular location">
    <subcellularLocation>
        <location evidence="1">Membrane</location>
        <topology evidence="1">Multi-pass membrane protein</topology>
    </subcellularLocation>
</comment>
<keyword evidence="4 8" id="KW-1133">Transmembrane helix</keyword>
<evidence type="ECO:0000256" key="2">
    <source>
        <dbReference type="ARBA" id="ARBA00022448"/>
    </source>
</evidence>
<feature type="transmembrane region" description="Helical" evidence="8">
    <location>
        <begin position="242"/>
        <end position="271"/>
    </location>
</feature>
<protein>
    <submittedName>
        <fullName evidence="10">Cation:proton antiporter</fullName>
    </submittedName>
</protein>
<keyword evidence="6 8" id="KW-0472">Membrane</keyword>
<dbReference type="Gene3D" id="1.20.1530.20">
    <property type="match status" value="1"/>
</dbReference>
<feature type="transmembrane region" description="Helical" evidence="8">
    <location>
        <begin position="40"/>
        <end position="58"/>
    </location>
</feature>
<feature type="transmembrane region" description="Helical" evidence="8">
    <location>
        <begin position="70"/>
        <end position="88"/>
    </location>
</feature>
<evidence type="ECO:0000259" key="9">
    <source>
        <dbReference type="Pfam" id="PF00999"/>
    </source>
</evidence>
<evidence type="ECO:0000256" key="5">
    <source>
        <dbReference type="ARBA" id="ARBA00023065"/>
    </source>
</evidence>
<evidence type="ECO:0000313" key="11">
    <source>
        <dbReference type="Proteomes" id="UP001278571"/>
    </source>
</evidence>
<evidence type="ECO:0000313" key="10">
    <source>
        <dbReference type="EMBL" id="MDX2297856.1"/>
    </source>
</evidence>
<dbReference type="Proteomes" id="UP001278571">
    <property type="component" value="Unassembled WGS sequence"/>
</dbReference>
<evidence type="ECO:0000256" key="8">
    <source>
        <dbReference type="SAM" id="Phobius"/>
    </source>
</evidence>
<feature type="transmembrane region" description="Helical" evidence="8">
    <location>
        <begin position="381"/>
        <end position="402"/>
    </location>
</feature>
<evidence type="ECO:0000256" key="7">
    <source>
        <dbReference type="SAM" id="MobiDB-lite"/>
    </source>
</evidence>
<organism evidence="10 11">
    <name type="scientific">Streptomyces roseolus</name>
    <dbReference type="NCBI Taxonomy" id="67358"/>
    <lineage>
        <taxon>Bacteria</taxon>
        <taxon>Bacillati</taxon>
        <taxon>Actinomycetota</taxon>
        <taxon>Actinomycetes</taxon>
        <taxon>Kitasatosporales</taxon>
        <taxon>Streptomycetaceae</taxon>
        <taxon>Streptomyces</taxon>
    </lineage>
</organism>
<name>A0ABU4KJF3_9ACTN</name>
<sequence>MSTDSVVTHVVAALAVVIAASHAAGALARRLGQPPVIGQLFAGIALGPSLLGLLPGGVYEKLFPEQIQPVLTSLAQVALVFFLFAVGYELDLGLLRHQKAVTAVSVTGFVLPMLLGAGIVLALPDAFAEVNDGRPVDATFVLYMAVALSITAVPVLASIIKDQGIARTGPGTIAMAAAGIIDALSWPVLAVVLVGGAHGSAREWALKAVLLAGYVLVMLFAVRPLLARWFRRTGGTAARVPLAVTLALASAGATSALGLHVIFGALLAGLVMPRLPDGSPDPRVLGPLQDIGGLLLPMFFAISGTAVVLGRLRASDLLVLAVICAAAVAGKVGAGTVSARGARRSWRDALLIGVLLNTRGLTELIVLNVGLQAGVIGPRLYALLVVMALLTTAATGPLIRVLHRPDGTPPRPPVERRVSEGRSGAGAASPVAADAEAAPSP</sequence>
<feature type="transmembrane region" description="Helical" evidence="8">
    <location>
        <begin position="6"/>
        <end position="28"/>
    </location>
</feature>
<reference evidence="10 11" key="1">
    <citation type="submission" date="2023-10" db="EMBL/GenBank/DDBJ databases">
        <authorList>
            <person name="Wang X.X."/>
        </authorList>
    </citation>
    <scope>NUCLEOTIDE SEQUENCE [LARGE SCALE GENOMIC DNA]</scope>
    <source>
        <strain evidence="10 11">NBRC 12816</strain>
    </source>
</reference>
<proteinExistence type="predicted"/>
<accession>A0ABU4KJF3</accession>